<gene>
    <name evidence="2" type="ORF">VAMP_85n83</name>
</gene>
<evidence type="ECO:0000313" key="3">
    <source>
        <dbReference type="Proteomes" id="UP000680365"/>
    </source>
</evidence>
<name>A0ABS5QLJ2_9BACT</name>
<keyword evidence="2" id="KW-0378">Hydrolase</keyword>
<reference evidence="2 3" key="1">
    <citation type="journal article" date="2021" name="Nat. Commun.">
        <title>Reductive evolution and unique predatory mode in the CPR bacterium Vampirococcus lugosii.</title>
        <authorList>
            <person name="Moreira D."/>
            <person name="Zivanovic Y."/>
            <person name="Lopez-Archilla A.I."/>
            <person name="Iniesto M."/>
            <person name="Lopez-Garcia P."/>
        </authorList>
    </citation>
    <scope>NUCLEOTIDE SEQUENCE [LARGE SCALE GENOMIC DNA]</scope>
    <source>
        <strain evidence="2">Chiprana</strain>
    </source>
</reference>
<dbReference type="SUPFAM" id="SSF53474">
    <property type="entry name" value="alpha/beta-Hydrolases"/>
    <property type="match status" value="1"/>
</dbReference>
<comment type="caution">
    <text evidence="2">The sequence shown here is derived from an EMBL/GenBank/DDBJ whole genome shotgun (WGS) entry which is preliminary data.</text>
</comment>
<dbReference type="EMBL" id="JAEDAM010000036">
    <property type="protein sequence ID" value="MBS8122066.1"/>
    <property type="molecule type" value="Genomic_DNA"/>
</dbReference>
<keyword evidence="3" id="KW-1185">Reference proteome</keyword>
<evidence type="ECO:0000313" key="2">
    <source>
        <dbReference type="EMBL" id="MBS8122066.1"/>
    </source>
</evidence>
<keyword evidence="1" id="KW-0812">Transmembrane</keyword>
<dbReference type="PANTHER" id="PTHR12277">
    <property type="entry name" value="ALPHA/BETA HYDROLASE DOMAIN-CONTAINING PROTEIN"/>
    <property type="match status" value="1"/>
</dbReference>
<organism evidence="2 3">
    <name type="scientific">Candidatus Vampirococcus lugosii</name>
    <dbReference type="NCBI Taxonomy" id="2789015"/>
    <lineage>
        <taxon>Bacteria</taxon>
        <taxon>Candidatus Absconditibacteriota</taxon>
        <taxon>Vampirococcus</taxon>
    </lineage>
</organism>
<proteinExistence type="predicted"/>
<sequence>MYTKILVSIFILITIIYIIIGMLLFFNQKTMLYYPNNQDFDKCDGFNEYEKINFNGTRFYFKNNNKDKVIVYYHGNAGSACDRSYFKSIFEKSNASLVFVEYAGYSNDTVRPSKNLILKDAINIKNYIEEKGYKKIIIYGESIGSGPASYHASIGNVNKLILTTPFGKLVDLVQSKYIIYPANILLKEKFDNIKYLQNYEGSLLILHGDNDLVIPNKFSKKLFEKVPSKDKKYILIKNKGHNNIWSSPLFQEKIIENIK</sequence>
<evidence type="ECO:0000256" key="1">
    <source>
        <dbReference type="SAM" id="Phobius"/>
    </source>
</evidence>
<protein>
    <submittedName>
        <fullName evidence="2">Alpha/beta hydrolase</fullName>
    </submittedName>
</protein>
<dbReference type="Proteomes" id="UP000680365">
    <property type="component" value="Unassembled WGS sequence"/>
</dbReference>
<feature type="transmembrane region" description="Helical" evidence="1">
    <location>
        <begin position="6"/>
        <end position="26"/>
    </location>
</feature>
<accession>A0ABS5QLJ2</accession>
<keyword evidence="1" id="KW-1133">Transmembrane helix</keyword>
<keyword evidence="1" id="KW-0472">Membrane</keyword>
<dbReference type="Gene3D" id="3.40.50.1820">
    <property type="entry name" value="alpha/beta hydrolase"/>
    <property type="match status" value="1"/>
</dbReference>
<dbReference type="InterPro" id="IPR029058">
    <property type="entry name" value="AB_hydrolase_fold"/>
</dbReference>
<dbReference type="GO" id="GO:0016787">
    <property type="term" value="F:hydrolase activity"/>
    <property type="evidence" value="ECO:0007669"/>
    <property type="project" value="UniProtKB-KW"/>
</dbReference>